<dbReference type="PANTHER" id="PTHR43214:SF43">
    <property type="entry name" value="TWO-COMPONENT RESPONSE REGULATOR"/>
    <property type="match status" value="1"/>
</dbReference>
<accession>A0A927Q0F1</accession>
<evidence type="ECO:0000313" key="4">
    <source>
        <dbReference type="Proteomes" id="UP000616839"/>
    </source>
</evidence>
<dbReference type="Pfam" id="PF00196">
    <property type="entry name" value="GerE"/>
    <property type="match status" value="1"/>
</dbReference>
<dbReference type="SUPFAM" id="SSF48452">
    <property type="entry name" value="TPR-like"/>
    <property type="match status" value="2"/>
</dbReference>
<dbReference type="PRINTS" id="PR00038">
    <property type="entry name" value="HTHLUXR"/>
</dbReference>
<proteinExistence type="predicted"/>
<gene>
    <name evidence="3" type="ORF">IE331_13120</name>
</gene>
<dbReference type="AlphaFoldDB" id="A0A927Q0F1"/>
<dbReference type="InterPro" id="IPR000792">
    <property type="entry name" value="Tscrpt_reg_LuxR_C"/>
</dbReference>
<dbReference type="SUPFAM" id="SSF46894">
    <property type="entry name" value="C-terminal effector domain of the bipartite response regulators"/>
    <property type="match status" value="1"/>
</dbReference>
<name>A0A927Q0F1_9ACTN</name>
<dbReference type="RefSeq" id="WP_192143855.1">
    <property type="nucleotide sequence ID" value="NZ_JACYXZ010000003.1"/>
</dbReference>
<dbReference type="PROSITE" id="PS00622">
    <property type="entry name" value="HTH_LUXR_1"/>
    <property type="match status" value="1"/>
</dbReference>
<evidence type="ECO:0000256" key="1">
    <source>
        <dbReference type="ARBA" id="ARBA00023125"/>
    </source>
</evidence>
<dbReference type="GO" id="GO:0006355">
    <property type="term" value="P:regulation of DNA-templated transcription"/>
    <property type="evidence" value="ECO:0007669"/>
    <property type="project" value="InterPro"/>
</dbReference>
<dbReference type="InterPro" id="IPR011990">
    <property type="entry name" value="TPR-like_helical_dom_sf"/>
</dbReference>
<sequence length="542" mass="57580">MGVLDDLQRARQTFERGDWAAAFEAWSAADPDRLDPEDLTGLATAAHLLGRYDETVAALQELFAARTEAHETAGAVRCAFWLGMVFSAGGDPTLGRAWAGRAERLLEELDEDTVERGYVALLRMYRHLTAGEFAEAMTCAEQVAEHGRRFGDPDLLFTGLASVGRFTLLSGRVPEGLSLFDEAMVGVASGEVSPVFAGHVYCVMIEGCQEVSDLGRAAEWTSALTRWCLEQPGLVLFTGQCAVHRGQIMRLHGAWREAIEEFDLAVERYLASPSADAAGLALAERGDVQRLLGDLEAAEASYDRAADHGYEPQPGLALLWVARGRRAAARAAVLRLLGETAGSVPRSRLLPGAIEALLACGEPGVARGLAEELDETAAAFGCSGLLAAAATAHGAVELAEGDPAGALPYLRKASTAWSSIGSPFELARARVLVGRALEALGDRDSARAELTTARRALVELGARPDLAEVDRLLTPDGLPGGLTSREAEVLRLVASGRSNAGIAAELVLSEKTVARHLSNIFTKLEVTSRTAAAAYAFEHDLA</sequence>
<dbReference type="GO" id="GO:0003677">
    <property type="term" value="F:DNA binding"/>
    <property type="evidence" value="ECO:0007669"/>
    <property type="project" value="UniProtKB-KW"/>
</dbReference>
<comment type="caution">
    <text evidence="3">The sequence shown here is derived from an EMBL/GenBank/DDBJ whole genome shotgun (WGS) entry which is preliminary data.</text>
</comment>
<dbReference type="InterPro" id="IPR039420">
    <property type="entry name" value="WalR-like"/>
</dbReference>
<evidence type="ECO:0000259" key="2">
    <source>
        <dbReference type="PROSITE" id="PS50043"/>
    </source>
</evidence>
<dbReference type="Gene3D" id="1.10.10.10">
    <property type="entry name" value="Winged helix-like DNA-binding domain superfamily/Winged helix DNA-binding domain"/>
    <property type="match status" value="1"/>
</dbReference>
<keyword evidence="4" id="KW-1185">Reference proteome</keyword>
<dbReference type="EMBL" id="JACYXZ010000003">
    <property type="protein sequence ID" value="MBD8870570.1"/>
    <property type="molecule type" value="Genomic_DNA"/>
</dbReference>
<dbReference type="Proteomes" id="UP000616839">
    <property type="component" value="Unassembled WGS sequence"/>
</dbReference>
<evidence type="ECO:0000313" key="3">
    <source>
        <dbReference type="EMBL" id="MBD8870570.1"/>
    </source>
</evidence>
<keyword evidence="1" id="KW-0238">DNA-binding</keyword>
<dbReference type="PANTHER" id="PTHR43214">
    <property type="entry name" value="TWO-COMPONENT RESPONSE REGULATOR"/>
    <property type="match status" value="1"/>
</dbReference>
<dbReference type="PROSITE" id="PS50043">
    <property type="entry name" value="HTH_LUXR_2"/>
    <property type="match status" value="1"/>
</dbReference>
<dbReference type="CDD" id="cd06170">
    <property type="entry name" value="LuxR_C_like"/>
    <property type="match status" value="1"/>
</dbReference>
<feature type="domain" description="HTH luxR-type" evidence="2">
    <location>
        <begin position="475"/>
        <end position="540"/>
    </location>
</feature>
<dbReference type="InterPro" id="IPR016032">
    <property type="entry name" value="Sig_transdc_resp-reg_C-effctor"/>
</dbReference>
<organism evidence="3 4">
    <name type="scientific">Nocardioides donggukensis</name>
    <dbReference type="NCBI Taxonomy" id="2774019"/>
    <lineage>
        <taxon>Bacteria</taxon>
        <taxon>Bacillati</taxon>
        <taxon>Actinomycetota</taxon>
        <taxon>Actinomycetes</taxon>
        <taxon>Propionibacteriales</taxon>
        <taxon>Nocardioidaceae</taxon>
        <taxon>Nocardioides</taxon>
    </lineage>
</organism>
<protein>
    <submittedName>
        <fullName evidence="3">Helix-turn-helix transcriptional regulator</fullName>
    </submittedName>
</protein>
<dbReference type="Gene3D" id="1.25.40.10">
    <property type="entry name" value="Tetratricopeptide repeat domain"/>
    <property type="match status" value="2"/>
</dbReference>
<reference evidence="3" key="1">
    <citation type="submission" date="2020-09" db="EMBL/GenBank/DDBJ databases">
        <title>Nocardioides sp. strain MJB4 16S ribosomal RNA gene Genome sequencing and assembly.</title>
        <authorList>
            <person name="Kim I."/>
        </authorList>
    </citation>
    <scope>NUCLEOTIDE SEQUENCE</scope>
    <source>
        <strain evidence="3">MJB4</strain>
    </source>
</reference>
<dbReference type="InterPro" id="IPR036388">
    <property type="entry name" value="WH-like_DNA-bd_sf"/>
</dbReference>
<dbReference type="SMART" id="SM00421">
    <property type="entry name" value="HTH_LUXR"/>
    <property type="match status" value="1"/>
</dbReference>